<proteinExistence type="predicted"/>
<feature type="compositionally biased region" description="Low complexity" evidence="1">
    <location>
        <begin position="578"/>
        <end position="599"/>
    </location>
</feature>
<feature type="region of interest" description="Disordered" evidence="1">
    <location>
        <begin position="436"/>
        <end position="510"/>
    </location>
</feature>
<keyword evidence="3" id="KW-1185">Reference proteome</keyword>
<evidence type="ECO:0000256" key="1">
    <source>
        <dbReference type="SAM" id="MobiDB-lite"/>
    </source>
</evidence>
<feature type="region of interest" description="Disordered" evidence="1">
    <location>
        <begin position="548"/>
        <end position="625"/>
    </location>
</feature>
<name>A0AAD7B328_9AGAR</name>
<feature type="region of interest" description="Disordered" evidence="1">
    <location>
        <begin position="67"/>
        <end position="94"/>
    </location>
</feature>
<evidence type="ECO:0000313" key="3">
    <source>
        <dbReference type="Proteomes" id="UP001221142"/>
    </source>
</evidence>
<evidence type="ECO:0000313" key="2">
    <source>
        <dbReference type="EMBL" id="KAJ7608193.1"/>
    </source>
</evidence>
<feature type="compositionally biased region" description="Pro residues" evidence="1">
    <location>
        <begin position="372"/>
        <end position="384"/>
    </location>
</feature>
<feature type="compositionally biased region" description="Low complexity" evidence="1">
    <location>
        <begin position="465"/>
        <end position="479"/>
    </location>
</feature>
<accession>A0AAD7B328</accession>
<dbReference type="Proteomes" id="UP001221142">
    <property type="component" value="Unassembled WGS sequence"/>
</dbReference>
<protein>
    <submittedName>
        <fullName evidence="2">Uncharacterized protein</fullName>
    </submittedName>
</protein>
<dbReference type="AlphaFoldDB" id="A0AAD7B328"/>
<gene>
    <name evidence="2" type="ORF">FB45DRAFT_1067574</name>
</gene>
<feature type="region of interest" description="Disordered" evidence="1">
    <location>
        <begin position="200"/>
        <end position="227"/>
    </location>
</feature>
<feature type="region of interest" description="Disordered" evidence="1">
    <location>
        <begin position="338"/>
        <end position="358"/>
    </location>
</feature>
<organism evidence="2 3">
    <name type="scientific">Roridomyces roridus</name>
    <dbReference type="NCBI Taxonomy" id="1738132"/>
    <lineage>
        <taxon>Eukaryota</taxon>
        <taxon>Fungi</taxon>
        <taxon>Dikarya</taxon>
        <taxon>Basidiomycota</taxon>
        <taxon>Agaricomycotina</taxon>
        <taxon>Agaricomycetes</taxon>
        <taxon>Agaricomycetidae</taxon>
        <taxon>Agaricales</taxon>
        <taxon>Marasmiineae</taxon>
        <taxon>Mycenaceae</taxon>
        <taxon>Roridomyces</taxon>
    </lineage>
</organism>
<feature type="compositionally biased region" description="Pro residues" evidence="1">
    <location>
        <begin position="346"/>
        <end position="356"/>
    </location>
</feature>
<sequence length="625" mass="66356">MNSAAAYIKRQSRVARRASSNAAGLTSISEEESAPTNNVKAKRRQGVSNLRIPSDVDEWRLTLDLFPRPPCDEAESSGSSSGSSSDSELTTPTSSPIAESYEVAHATGAQCIIRCKSIKPLRVAKRAVSPVPPPPPAPATDAWQDDDDFYAAHAAGFITLAAPLPSSFPTTSSSTSSATTRTTNRESCILPPSSHIIVRPSSQLDPTYAPPPRLGRSTSIPSRAPPPPPIITCHRHSRSASGYEISNFSRPTSVRLPPSRPPPRTPVPCDASDDFDLVLEDYAAYAPLFEPSTASSRNSHFPAETLVEQDDWEEYDVAYGYDDELPISPLIAASPVSPIASSSPVPDSPLPSPSPPRKAKWAALLGVDEPRAPSPAPAASPVVPPYQGWHPRPRASVLRAALARDPILPAPPVASASSPQISPVLRSRWSSSTLSSVHSAHGRSPRSPISPSPKSNFSFARRYFPSHSQPPKSPASKSPRAPKPKPKPIGTSQALYHRHPRRFTGTGTEKTKPLTVADVVVVGRPAETSVLAGACMSPDVFTSPSAQYASYAPPPSPSPSPALTMAMQRSPRRRERPLSSASSTSASTSSSGWSPASASDVTSECSPGSGEGLRRKPIPLEIFLR</sequence>
<comment type="caution">
    <text evidence="2">The sequence shown here is derived from an EMBL/GenBank/DDBJ whole genome shotgun (WGS) entry which is preliminary data.</text>
</comment>
<feature type="compositionally biased region" description="Low complexity" evidence="1">
    <location>
        <begin position="436"/>
        <end position="453"/>
    </location>
</feature>
<feature type="region of interest" description="Disordered" evidence="1">
    <location>
        <begin position="1"/>
        <end position="53"/>
    </location>
</feature>
<feature type="region of interest" description="Disordered" evidence="1">
    <location>
        <begin position="369"/>
        <end position="388"/>
    </location>
</feature>
<feature type="compositionally biased region" description="Low complexity" evidence="1">
    <location>
        <begin position="76"/>
        <end position="87"/>
    </location>
</feature>
<dbReference type="EMBL" id="JARKIF010000046">
    <property type="protein sequence ID" value="KAJ7608193.1"/>
    <property type="molecule type" value="Genomic_DNA"/>
</dbReference>
<feature type="compositionally biased region" description="Polar residues" evidence="1">
    <location>
        <begin position="24"/>
        <end position="39"/>
    </location>
</feature>
<reference evidence="2" key="1">
    <citation type="submission" date="2023-03" db="EMBL/GenBank/DDBJ databases">
        <title>Massive genome expansion in bonnet fungi (Mycena s.s.) driven by repeated elements and novel gene families across ecological guilds.</title>
        <authorList>
            <consortium name="Lawrence Berkeley National Laboratory"/>
            <person name="Harder C.B."/>
            <person name="Miyauchi S."/>
            <person name="Viragh M."/>
            <person name="Kuo A."/>
            <person name="Thoen E."/>
            <person name="Andreopoulos B."/>
            <person name="Lu D."/>
            <person name="Skrede I."/>
            <person name="Drula E."/>
            <person name="Henrissat B."/>
            <person name="Morin E."/>
            <person name="Kohler A."/>
            <person name="Barry K."/>
            <person name="LaButti K."/>
            <person name="Morin E."/>
            <person name="Salamov A."/>
            <person name="Lipzen A."/>
            <person name="Mereny Z."/>
            <person name="Hegedus B."/>
            <person name="Baldrian P."/>
            <person name="Stursova M."/>
            <person name="Weitz H."/>
            <person name="Taylor A."/>
            <person name="Grigoriev I.V."/>
            <person name="Nagy L.G."/>
            <person name="Martin F."/>
            <person name="Kauserud H."/>
        </authorList>
    </citation>
    <scope>NUCLEOTIDE SEQUENCE</scope>
    <source>
        <strain evidence="2">9284</strain>
    </source>
</reference>
<feature type="compositionally biased region" description="Low complexity" evidence="1">
    <location>
        <begin position="167"/>
        <end position="182"/>
    </location>
</feature>
<feature type="region of interest" description="Disordered" evidence="1">
    <location>
        <begin position="167"/>
        <end position="186"/>
    </location>
</feature>